<accession>A0A8H4ISH3</accession>
<protein>
    <submittedName>
        <fullName evidence="1">Uncharacterized protein</fullName>
    </submittedName>
</protein>
<dbReference type="EMBL" id="WWBZ02000033">
    <property type="protein sequence ID" value="KAF4306467.1"/>
    <property type="molecule type" value="Genomic_DNA"/>
</dbReference>
<organism evidence="1 2">
    <name type="scientific">Botryosphaeria dothidea</name>
    <dbReference type="NCBI Taxonomy" id="55169"/>
    <lineage>
        <taxon>Eukaryota</taxon>
        <taxon>Fungi</taxon>
        <taxon>Dikarya</taxon>
        <taxon>Ascomycota</taxon>
        <taxon>Pezizomycotina</taxon>
        <taxon>Dothideomycetes</taxon>
        <taxon>Dothideomycetes incertae sedis</taxon>
        <taxon>Botryosphaeriales</taxon>
        <taxon>Botryosphaeriaceae</taxon>
        <taxon>Botryosphaeria</taxon>
    </lineage>
</organism>
<gene>
    <name evidence="1" type="ORF">GTA08_BOTSDO05831</name>
</gene>
<reference evidence="1" key="1">
    <citation type="submission" date="2020-04" db="EMBL/GenBank/DDBJ databases">
        <title>Genome Assembly and Annotation of Botryosphaeria dothidea sdau 11-99, a Latent Pathogen of Apple Fruit Ring Rot in China.</title>
        <authorList>
            <person name="Yu C."/>
            <person name="Diao Y."/>
            <person name="Lu Q."/>
            <person name="Zhao J."/>
            <person name="Cui S."/>
            <person name="Peng C."/>
            <person name="He B."/>
            <person name="Liu H."/>
        </authorList>
    </citation>
    <scope>NUCLEOTIDE SEQUENCE [LARGE SCALE GENOMIC DNA]</scope>
    <source>
        <strain evidence="1">Sdau11-99</strain>
    </source>
</reference>
<comment type="caution">
    <text evidence="1">The sequence shown here is derived from an EMBL/GenBank/DDBJ whole genome shotgun (WGS) entry which is preliminary data.</text>
</comment>
<name>A0A8H4ISH3_9PEZI</name>
<sequence>MPPHALIQAASCGIAVTVGQTLPLPLFMVCRTMRSDVTHIFFRHNRIVVTPDGAWYHQLISTTLARLPASSFLTDILAPQPGALEIITPTSGDSQGRFVKFLPKDSDAFAN</sequence>
<keyword evidence="2" id="KW-1185">Reference proteome</keyword>
<proteinExistence type="predicted"/>
<dbReference type="Proteomes" id="UP000572817">
    <property type="component" value="Unassembled WGS sequence"/>
</dbReference>
<dbReference type="AlphaFoldDB" id="A0A8H4ISH3"/>
<evidence type="ECO:0000313" key="2">
    <source>
        <dbReference type="Proteomes" id="UP000572817"/>
    </source>
</evidence>
<evidence type="ECO:0000313" key="1">
    <source>
        <dbReference type="EMBL" id="KAF4306467.1"/>
    </source>
</evidence>